<proteinExistence type="predicted"/>
<dbReference type="OrthoDB" id="9813511at2"/>
<dbReference type="Proteomes" id="UP000092574">
    <property type="component" value="Chromosome"/>
</dbReference>
<dbReference type="KEGG" id="byl:A4V09_23935"/>
<dbReference type="AlphaFoldDB" id="A0A1V0QEJ9"/>
<dbReference type="EMBL" id="CP015405">
    <property type="protein sequence ID" value="ARE64878.1"/>
    <property type="molecule type" value="Genomic_DNA"/>
</dbReference>
<sequence length="184" mass="21451">MERRENIVVHTLTKAERLILEEIYPVGSRVQLEYMEPDPYSKLKPGDMGTVKMIDDAGGIHISWDRGGSLALIYKVDRCNCQMKKEQMDAFFNHLFIMPFENCEKMKSWIEKKLRPAFPAMTFENDTKGRLELRLNVNAFEMKSTQIGIEYQTDENGHLFIKKCGWTQDDPAKDKISKTQKPKR</sequence>
<dbReference type="InterPro" id="IPR025463">
    <property type="entry name" value="DUF4314"/>
</dbReference>
<keyword evidence="3" id="KW-1185">Reference proteome</keyword>
<evidence type="ECO:0000259" key="1">
    <source>
        <dbReference type="Pfam" id="PF14192"/>
    </source>
</evidence>
<dbReference type="RefSeq" id="WP_065541917.1">
    <property type="nucleotide sequence ID" value="NZ_CP015405.2"/>
</dbReference>
<organism evidence="2 3">
    <name type="scientific">Blautia pseudococcoides</name>
    <dbReference type="NCBI Taxonomy" id="1796616"/>
    <lineage>
        <taxon>Bacteria</taxon>
        <taxon>Bacillati</taxon>
        <taxon>Bacillota</taxon>
        <taxon>Clostridia</taxon>
        <taxon>Lachnospirales</taxon>
        <taxon>Lachnospiraceae</taxon>
        <taxon>Blautia</taxon>
    </lineage>
</organism>
<dbReference type="Pfam" id="PF14192">
    <property type="entry name" value="DUF4314"/>
    <property type="match status" value="1"/>
</dbReference>
<reference evidence="2" key="1">
    <citation type="submission" date="2017-04" db="EMBL/GenBank/DDBJ databases">
        <title>Complete Genome Sequences of Twelve Strains of a Stable Defined Moderately Diverse Mouse Microbiota 2 (sDMDMm2).</title>
        <authorList>
            <person name="Uchimura Y."/>
            <person name="Wyss M."/>
            <person name="Brugiroux S."/>
            <person name="Limenitakis J.P."/>
            <person name="Stecher B."/>
            <person name="McCoy K.D."/>
            <person name="Macpherson A.J."/>
        </authorList>
    </citation>
    <scope>NUCLEOTIDE SEQUENCE</scope>
    <source>
        <strain evidence="2">YL58</strain>
    </source>
</reference>
<feature type="domain" description="DUF4314" evidence="1">
    <location>
        <begin position="20"/>
        <end position="80"/>
    </location>
</feature>
<evidence type="ECO:0000313" key="2">
    <source>
        <dbReference type="EMBL" id="ARE64878.1"/>
    </source>
</evidence>
<evidence type="ECO:0000313" key="3">
    <source>
        <dbReference type="Proteomes" id="UP000092574"/>
    </source>
</evidence>
<name>A0A1V0QEJ9_9FIRM</name>
<protein>
    <recommendedName>
        <fullName evidence="1">DUF4314 domain-containing protein</fullName>
    </recommendedName>
</protein>
<dbReference type="STRING" id="1796616.A4V09_23935"/>
<accession>A0A1V0QEJ9</accession>
<gene>
    <name evidence="2" type="ORF">A4V09_23935</name>
</gene>